<protein>
    <submittedName>
        <fullName evidence="1">Uncharacterized protein</fullName>
    </submittedName>
</protein>
<keyword evidence="2" id="KW-1185">Reference proteome</keyword>
<accession>A0ACD4DCD8</accession>
<reference evidence="1" key="1">
    <citation type="submission" date="2022-10" db="EMBL/GenBank/DDBJ databases">
        <title>Rhodococcus ferula Z13 complete genome.</title>
        <authorList>
            <person name="Long X."/>
            <person name="Zang M."/>
        </authorList>
    </citation>
    <scope>NUCLEOTIDE SEQUENCE</scope>
    <source>
        <strain evidence="1">Z13</strain>
    </source>
</reference>
<name>A0ACD4DCD8_9NOCA</name>
<evidence type="ECO:0000313" key="1">
    <source>
        <dbReference type="EMBL" id="UYP17759.1"/>
    </source>
</evidence>
<sequence>MTDDRLKALVRLREPFPDHQIGKLPKPRSKDAKKAWCEECASYHGMPAVHLDYVGHAALTDRFLEVDPEWTWEPLALDEKGLPQFDANGGLWIRLTICGVTRIGYGDAEGKRGGNAIKEAIGDALRNAGMRFGAALDLWHKGDLHDAEEERGRAPEPEPEPEPPTVDVEELLKQVNSAQSEDELRALWTQNAEKLGYRYGEVSNAIRVRLADLAQSG</sequence>
<dbReference type="Proteomes" id="UP001156484">
    <property type="component" value="Chromosome"/>
</dbReference>
<proteinExistence type="predicted"/>
<evidence type="ECO:0000313" key="2">
    <source>
        <dbReference type="Proteomes" id="UP001156484"/>
    </source>
</evidence>
<dbReference type="EMBL" id="CP107551">
    <property type="protein sequence ID" value="UYP17759.1"/>
    <property type="molecule type" value="Genomic_DNA"/>
</dbReference>
<organism evidence="1 2">
    <name type="scientific">Rhodococcus sacchari</name>
    <dbReference type="NCBI Taxonomy" id="2962047"/>
    <lineage>
        <taxon>Bacteria</taxon>
        <taxon>Bacillati</taxon>
        <taxon>Actinomycetota</taxon>
        <taxon>Actinomycetes</taxon>
        <taxon>Mycobacteriales</taxon>
        <taxon>Nocardiaceae</taxon>
        <taxon>Rhodococcus</taxon>
    </lineage>
</organism>
<gene>
    <name evidence="1" type="ORF">OED52_13870</name>
</gene>